<organism evidence="1 2">
    <name type="scientific">Niveispirillum cyanobacteriorum</name>
    <dbReference type="NCBI Taxonomy" id="1612173"/>
    <lineage>
        <taxon>Bacteria</taxon>
        <taxon>Pseudomonadati</taxon>
        <taxon>Pseudomonadota</taxon>
        <taxon>Alphaproteobacteria</taxon>
        <taxon>Rhodospirillales</taxon>
        <taxon>Azospirillaceae</taxon>
        <taxon>Niveispirillum</taxon>
    </lineage>
</organism>
<dbReference type="Gene3D" id="3.30.720.110">
    <property type="match status" value="1"/>
</dbReference>
<accession>A0A2K9NCC6</accession>
<evidence type="ECO:0000313" key="2">
    <source>
        <dbReference type="Proteomes" id="UP000234752"/>
    </source>
</evidence>
<dbReference type="KEGG" id="ncb:C0V82_11300"/>
<dbReference type="SUPFAM" id="SSF54593">
    <property type="entry name" value="Glyoxalase/Bleomycin resistance protein/Dihydroxybiphenyl dioxygenase"/>
    <property type="match status" value="1"/>
</dbReference>
<proteinExistence type="predicted"/>
<dbReference type="PANTHER" id="PTHR34109">
    <property type="entry name" value="BNAUNNG04460D PROTEIN-RELATED"/>
    <property type="match status" value="1"/>
</dbReference>
<dbReference type="PANTHER" id="PTHR34109:SF1">
    <property type="entry name" value="VOC DOMAIN-CONTAINING PROTEIN"/>
    <property type="match status" value="1"/>
</dbReference>
<keyword evidence="2" id="KW-1185">Reference proteome</keyword>
<dbReference type="InterPro" id="IPR029068">
    <property type="entry name" value="Glyas_Bleomycin-R_OHBP_Dase"/>
</dbReference>
<sequence length="139" mass="14939">MTDNDRNGQVTPCLRYRDAPAAIAWLGRVLGFTEQLVVPGEDGGITHAQLVLGRGMVMLGSDREDMYGFRAPGADGSGAALNCFILTDIDAAYARAVAAGEKALEGGIIDTPYGSRAFTLRDPEGHLWHLGTYDPWKLD</sequence>
<name>A0A2K9NCC6_9PROT</name>
<dbReference type="InterPro" id="IPR037523">
    <property type="entry name" value="VOC_core"/>
</dbReference>
<dbReference type="OrthoDB" id="9806868at2"/>
<dbReference type="PROSITE" id="PS51819">
    <property type="entry name" value="VOC"/>
    <property type="match status" value="1"/>
</dbReference>
<dbReference type="Proteomes" id="UP000234752">
    <property type="component" value="Chromosome eg_1"/>
</dbReference>
<dbReference type="RefSeq" id="WP_102112439.1">
    <property type="nucleotide sequence ID" value="NZ_BMGN01000008.1"/>
</dbReference>
<dbReference type="AlphaFoldDB" id="A0A2K9NCC6"/>
<dbReference type="Pfam" id="PF00903">
    <property type="entry name" value="Glyoxalase"/>
    <property type="match status" value="1"/>
</dbReference>
<dbReference type="EMBL" id="CP025611">
    <property type="protein sequence ID" value="AUN30764.1"/>
    <property type="molecule type" value="Genomic_DNA"/>
</dbReference>
<dbReference type="Gene3D" id="3.30.720.120">
    <property type="match status" value="1"/>
</dbReference>
<reference evidence="1 2" key="1">
    <citation type="submission" date="2017-12" db="EMBL/GenBank/DDBJ databases">
        <title>Genomes of bacteria within cyanobacterial aggregates.</title>
        <authorList>
            <person name="Cai H."/>
        </authorList>
    </citation>
    <scope>NUCLEOTIDE SEQUENCE [LARGE SCALE GENOMIC DNA]</scope>
    <source>
        <strain evidence="1 2">TH16</strain>
    </source>
</reference>
<dbReference type="InterPro" id="IPR004360">
    <property type="entry name" value="Glyas_Fos-R_dOase_dom"/>
</dbReference>
<evidence type="ECO:0000313" key="1">
    <source>
        <dbReference type="EMBL" id="AUN30764.1"/>
    </source>
</evidence>
<protein>
    <submittedName>
        <fullName evidence="1">Glyoxalase</fullName>
    </submittedName>
</protein>
<gene>
    <name evidence="1" type="ORF">C0V82_11300</name>
</gene>